<comment type="caution">
    <text evidence="8">The sequence shown here is derived from an EMBL/GenBank/DDBJ whole genome shotgun (WGS) entry which is preliminary data.</text>
</comment>
<evidence type="ECO:0000256" key="1">
    <source>
        <dbReference type="ARBA" id="ARBA00004606"/>
    </source>
</evidence>
<accession>A0ABR0QIA6</accession>
<evidence type="ECO:0000256" key="6">
    <source>
        <dbReference type="ARBA" id="ARBA00023180"/>
    </source>
</evidence>
<gene>
    <name evidence="8" type="ORF">PVK06_007793</name>
</gene>
<keyword evidence="6" id="KW-0325">Glycoprotein</keyword>
<feature type="repeat" description="PPR" evidence="7">
    <location>
        <begin position="608"/>
        <end position="642"/>
    </location>
</feature>
<feature type="repeat" description="PPR" evidence="7">
    <location>
        <begin position="678"/>
        <end position="712"/>
    </location>
</feature>
<organism evidence="8 9">
    <name type="scientific">Gossypium arboreum</name>
    <name type="common">Tree cotton</name>
    <name type="synonym">Gossypium nanking</name>
    <dbReference type="NCBI Taxonomy" id="29729"/>
    <lineage>
        <taxon>Eukaryota</taxon>
        <taxon>Viridiplantae</taxon>
        <taxon>Streptophyta</taxon>
        <taxon>Embryophyta</taxon>
        <taxon>Tracheophyta</taxon>
        <taxon>Spermatophyta</taxon>
        <taxon>Magnoliopsida</taxon>
        <taxon>eudicotyledons</taxon>
        <taxon>Gunneridae</taxon>
        <taxon>Pentapetalae</taxon>
        <taxon>rosids</taxon>
        <taxon>malvids</taxon>
        <taxon>Malvales</taxon>
        <taxon>Malvaceae</taxon>
        <taxon>Malvoideae</taxon>
        <taxon>Gossypium</taxon>
    </lineage>
</organism>
<reference evidence="8 9" key="1">
    <citation type="submission" date="2023-03" db="EMBL/GenBank/DDBJ databases">
        <title>WGS of Gossypium arboreum.</title>
        <authorList>
            <person name="Yu D."/>
        </authorList>
    </citation>
    <scope>NUCLEOTIDE SEQUENCE [LARGE SCALE GENOMIC DNA]</scope>
    <source>
        <tissue evidence="8">Leaf</tissue>
    </source>
</reference>
<dbReference type="InterPro" id="IPR002885">
    <property type="entry name" value="PPR_rpt"/>
</dbReference>
<dbReference type="PROSITE" id="PS51375">
    <property type="entry name" value="PPR"/>
    <property type="match status" value="9"/>
</dbReference>
<feature type="repeat" description="PPR" evidence="7">
    <location>
        <begin position="643"/>
        <end position="677"/>
    </location>
</feature>
<dbReference type="Pfam" id="PF02485">
    <property type="entry name" value="Branch"/>
    <property type="match status" value="1"/>
</dbReference>
<feature type="repeat" description="PPR" evidence="7">
    <location>
        <begin position="713"/>
        <end position="747"/>
    </location>
</feature>
<evidence type="ECO:0000256" key="2">
    <source>
        <dbReference type="ARBA" id="ARBA00022676"/>
    </source>
</evidence>
<dbReference type="Proteomes" id="UP001358586">
    <property type="component" value="Chromosome 3"/>
</dbReference>
<keyword evidence="9" id="KW-1185">Reference proteome</keyword>
<sequence>MGAERKWFFSLLSLTFLSVLLLVLYSISPFSSPRPFPSLVQLGLPYPPAFGYYIFGGKGDKDRIFRLLLAVYHPRNRYVLHLGADATDGERYSLVVALKSVPAIRSFSNVDVIGNPDRFSYMGSSYIASTLHAAAILMKVDPGWDWFIALSALDYPLLTQDDLSHVFSSVRRDLNFIDHNNDLGWKEDQRFRPIVVDPGLYLARRTKIFYATEKRAMPDAFKIFTGSPWVVLSRSFLEFCIFGWDNLPRTLLMYFNNVMLSEESYFHTVICNSPELKNTTVNSDLRYMIWDNPPKMEPHFLNISDYDQMAQSGAAFARMFKEDDPVLDMVDEKILKRKRNQAAPGAWCTGRKSWWSDTCSQWGDVNVLKPGPQAKKFAETITNLLDDWNSQSNQCSLSSFDILQFVRVHLEVGGEPSNMKMSLLRFLNLLSKTHRKPIAAALFTRSLPTYSKQSVERRIFNRNSLPGHETSFVYSSTPHHIIYRSIHEDLTPKHLSVEHYEKNPTEPKFEQDATRICTLLSTHSGSHAGKLLEDASIEVSPSLVVEVLERLSNAGVIALSFFTWAEKQKGFKYNTESYNALIEALGKIKQFKLIWSLVNEMKSRKLLNKDTFALISRRHARARKVEEAIEAFERMEEFGFKLETSDFNRLLDTLCKSRHVEKANKVFDKMKKRRFVPDIKSYTILLEGWGKEHNLLRLDEVYLEMKYDGFEPDVVTYGILISAYCKAKKYDAAIELFHEMEAKNCKPTPHVYCTLINGLGSEKRLSEALEFFERFKSCGFTPEAPTYNSLVGAYCWSMRIDDAFQVIDEMRKHSAGPNSRTYDIILHHLIKARRTNEAYFRFQKMSNEPGCEPTVSTYEIIVRMFCNEDRVDLAKQVWDQMKVKGVLPGMHMYSDLITSLCHKDKLGEACKYFQEMLDAGIRPPAKMFSNLKQALLDEGKKDEALNLTRKINKLRGTPLVVRDQK</sequence>
<keyword evidence="3" id="KW-0808">Transferase</keyword>
<proteinExistence type="predicted"/>
<name>A0ABR0QIA6_GOSAR</name>
<keyword evidence="5" id="KW-0472">Membrane</keyword>
<comment type="subcellular location">
    <subcellularLocation>
        <location evidence="1">Membrane</location>
        <topology evidence="1">Single-pass type II membrane protein</topology>
    </subcellularLocation>
</comment>
<keyword evidence="2" id="KW-0328">Glycosyltransferase</keyword>
<feature type="repeat" description="PPR" evidence="7">
    <location>
        <begin position="748"/>
        <end position="782"/>
    </location>
</feature>
<dbReference type="InterPro" id="IPR011990">
    <property type="entry name" value="TPR-like_helical_dom_sf"/>
</dbReference>
<dbReference type="InterPro" id="IPR003406">
    <property type="entry name" value="Glyco_trans_14"/>
</dbReference>
<evidence type="ECO:0000313" key="8">
    <source>
        <dbReference type="EMBL" id="KAK5839037.1"/>
    </source>
</evidence>
<dbReference type="InterPro" id="IPR044610">
    <property type="entry name" value="GLCAT14A/B/C"/>
</dbReference>
<dbReference type="Gene3D" id="1.25.40.10">
    <property type="entry name" value="Tetratricopeptide repeat domain"/>
    <property type="match status" value="3"/>
</dbReference>
<protein>
    <submittedName>
        <fullName evidence="8">Uncharacterized protein</fullName>
    </submittedName>
</protein>
<dbReference type="PANTHER" id="PTHR45719">
    <property type="entry name" value="GLYCOSYLTRANSFERASE"/>
    <property type="match status" value="1"/>
</dbReference>
<evidence type="ECO:0000256" key="7">
    <source>
        <dbReference type="PROSITE-ProRule" id="PRU00708"/>
    </source>
</evidence>
<evidence type="ECO:0000256" key="5">
    <source>
        <dbReference type="ARBA" id="ARBA00023136"/>
    </source>
</evidence>
<dbReference type="PANTHER" id="PTHR45719:SF14">
    <property type="entry name" value="BETA-GLUCURONOSYLTRANSFERASE GLCAT14A"/>
    <property type="match status" value="1"/>
</dbReference>
<dbReference type="Pfam" id="PF01535">
    <property type="entry name" value="PPR"/>
    <property type="match status" value="2"/>
</dbReference>
<feature type="repeat" description="PPR" evidence="7">
    <location>
        <begin position="574"/>
        <end position="604"/>
    </location>
</feature>
<dbReference type="EMBL" id="JARKNE010000003">
    <property type="protein sequence ID" value="KAK5839037.1"/>
    <property type="molecule type" value="Genomic_DNA"/>
</dbReference>
<feature type="repeat" description="PPR" evidence="7">
    <location>
        <begin position="783"/>
        <end position="817"/>
    </location>
</feature>
<evidence type="ECO:0000313" key="9">
    <source>
        <dbReference type="Proteomes" id="UP001358586"/>
    </source>
</evidence>
<feature type="repeat" description="PPR" evidence="7">
    <location>
        <begin position="889"/>
        <end position="923"/>
    </location>
</feature>
<dbReference type="NCBIfam" id="TIGR00756">
    <property type="entry name" value="PPR"/>
    <property type="match status" value="8"/>
</dbReference>
<feature type="repeat" description="PPR" evidence="7">
    <location>
        <begin position="854"/>
        <end position="888"/>
    </location>
</feature>
<evidence type="ECO:0000256" key="3">
    <source>
        <dbReference type="ARBA" id="ARBA00022679"/>
    </source>
</evidence>
<dbReference type="Pfam" id="PF13041">
    <property type="entry name" value="PPR_2"/>
    <property type="match status" value="4"/>
</dbReference>
<keyword evidence="4" id="KW-0677">Repeat</keyword>
<evidence type="ECO:0000256" key="4">
    <source>
        <dbReference type="ARBA" id="ARBA00022737"/>
    </source>
</evidence>